<dbReference type="AlphaFoldDB" id="E6J1W1"/>
<reference evidence="1 2" key="1">
    <citation type="submission" date="2010-11" db="EMBL/GenBank/DDBJ databases">
        <authorList>
            <person name="Weinstock G."/>
            <person name="Sodergren E."/>
            <person name="Clifton S."/>
            <person name="Fulton L."/>
            <person name="Fulton B."/>
            <person name="Courtney L."/>
            <person name="Fronick C."/>
            <person name="Harrison M."/>
            <person name="Strong C."/>
            <person name="Farmer C."/>
            <person name="Delahaunty K."/>
            <person name="Markovic C."/>
            <person name="Hall O."/>
            <person name="Minx P."/>
            <person name="Tomlinson C."/>
            <person name="Mitreva M."/>
            <person name="Hou S."/>
            <person name="Chen J."/>
            <person name="Wollam A."/>
            <person name="Pepin K.H."/>
            <person name="Johnson M."/>
            <person name="Bhonagiri V."/>
            <person name="Zhang X."/>
            <person name="Suruliraj S."/>
            <person name="Warren W."/>
            <person name="Chinwalla A."/>
            <person name="Mardis E.R."/>
            <person name="Wilson R.K."/>
        </authorList>
    </citation>
    <scope>NUCLEOTIDE SEQUENCE [LARGE SCALE GENOMIC DNA]</scope>
    <source>
        <strain evidence="1 2">F0211</strain>
    </source>
</reference>
<name>E6J1W1_STRAP</name>
<accession>E6J1W1</accession>
<organism evidence="1 2">
    <name type="scientific">Streptococcus anginosus F0211</name>
    <dbReference type="NCBI Taxonomy" id="706437"/>
    <lineage>
        <taxon>Bacteria</taxon>
        <taxon>Bacillati</taxon>
        <taxon>Bacillota</taxon>
        <taxon>Bacilli</taxon>
        <taxon>Lactobacillales</taxon>
        <taxon>Streptococcaceae</taxon>
        <taxon>Streptococcus</taxon>
        <taxon>Streptococcus anginosus group</taxon>
    </lineage>
</organism>
<proteinExistence type="predicted"/>
<dbReference type="EMBL" id="AECT01000026">
    <property type="protein sequence ID" value="EFU22160.1"/>
    <property type="molecule type" value="Genomic_DNA"/>
</dbReference>
<gene>
    <name evidence="1" type="ORF">HMPREF0813_01239</name>
</gene>
<evidence type="ECO:0000313" key="1">
    <source>
        <dbReference type="EMBL" id="EFU22160.1"/>
    </source>
</evidence>
<comment type="caution">
    <text evidence="1">The sequence shown here is derived from an EMBL/GenBank/DDBJ whole genome shotgun (WGS) entry which is preliminary data.</text>
</comment>
<dbReference type="Proteomes" id="UP000002973">
    <property type="component" value="Unassembled WGS sequence"/>
</dbReference>
<sequence length="40" mass="4488">MMNLLSLPSKSSFRNLASRFVSVLPSFLAKLDISLILYQS</sequence>
<protein>
    <submittedName>
        <fullName evidence="1">Uncharacterized protein</fullName>
    </submittedName>
</protein>
<evidence type="ECO:0000313" key="2">
    <source>
        <dbReference type="Proteomes" id="UP000002973"/>
    </source>
</evidence>